<dbReference type="AlphaFoldDB" id="A0A285NID0"/>
<evidence type="ECO:0000313" key="1">
    <source>
        <dbReference type="EMBL" id="SNZ07411.1"/>
    </source>
</evidence>
<organism evidence="1 2">
    <name type="scientific">Cohaesibacter gelatinilyticus</name>
    <dbReference type="NCBI Taxonomy" id="372072"/>
    <lineage>
        <taxon>Bacteria</taxon>
        <taxon>Pseudomonadati</taxon>
        <taxon>Pseudomonadota</taxon>
        <taxon>Alphaproteobacteria</taxon>
        <taxon>Hyphomicrobiales</taxon>
        <taxon>Cohaesibacteraceae</taxon>
    </lineage>
</organism>
<reference evidence="1 2" key="1">
    <citation type="submission" date="2017-09" db="EMBL/GenBank/DDBJ databases">
        <authorList>
            <person name="Ehlers B."/>
            <person name="Leendertz F.H."/>
        </authorList>
    </citation>
    <scope>NUCLEOTIDE SEQUENCE [LARGE SCALE GENOMIC DNA]</scope>
    <source>
        <strain evidence="1 2">DSM 18289</strain>
    </source>
</reference>
<keyword evidence="2" id="KW-1185">Reference proteome</keyword>
<gene>
    <name evidence="1" type="ORF">SAMN06265368_0930</name>
</gene>
<dbReference type="EMBL" id="OBEL01000001">
    <property type="protein sequence ID" value="SNZ07411.1"/>
    <property type="molecule type" value="Genomic_DNA"/>
</dbReference>
<sequence>MDYLDKHLFPEHEPVGRTVTNCLGSREIVVLPKGYWDYLDFLANQGLDVRKWVKKVDSKRPKDKSFGEFLMERIWIDECERYRRGDPCPPSSPPEGYCE</sequence>
<name>A0A285NID0_9HYPH</name>
<accession>A0A285NID0</accession>
<evidence type="ECO:0000313" key="2">
    <source>
        <dbReference type="Proteomes" id="UP000219439"/>
    </source>
</evidence>
<dbReference type="Proteomes" id="UP000219439">
    <property type="component" value="Unassembled WGS sequence"/>
</dbReference>
<protein>
    <submittedName>
        <fullName evidence="1">Uncharacterized protein</fullName>
    </submittedName>
</protein>
<proteinExistence type="predicted"/>